<gene>
    <name evidence="2" type="ORF">TNCT_600031</name>
</gene>
<keyword evidence="3" id="KW-1185">Reference proteome</keyword>
<comment type="caution">
    <text evidence="2">The sequence shown here is derived from an EMBL/GenBank/DDBJ whole genome shotgun (WGS) entry which is preliminary data.</text>
</comment>
<evidence type="ECO:0000313" key="2">
    <source>
        <dbReference type="EMBL" id="GFQ88052.1"/>
    </source>
</evidence>
<accession>A0A8X6I5N5</accession>
<evidence type="ECO:0000313" key="3">
    <source>
        <dbReference type="Proteomes" id="UP000887116"/>
    </source>
</evidence>
<sequence length="109" mass="12721">MLYVIAVGCIEDRLHYSTEKRTQHAYSMEYRCGVMLITTIHTRVRYVTAQRRQDMFTILSPHAATSTTDTARTHTTQQHIYGRRRKAGERYGRREGSMVEIEGRKDIVV</sequence>
<feature type="compositionally biased region" description="Low complexity" evidence="1">
    <location>
        <begin position="65"/>
        <end position="76"/>
    </location>
</feature>
<reference evidence="2" key="1">
    <citation type="submission" date="2020-07" db="EMBL/GenBank/DDBJ databases">
        <title>Multicomponent nature underlies the extraordinary mechanical properties of spider dragline silk.</title>
        <authorList>
            <person name="Kono N."/>
            <person name="Nakamura H."/>
            <person name="Mori M."/>
            <person name="Yoshida Y."/>
            <person name="Ohtoshi R."/>
            <person name="Malay A.D."/>
            <person name="Moran D.A.P."/>
            <person name="Tomita M."/>
            <person name="Numata K."/>
            <person name="Arakawa K."/>
        </authorList>
    </citation>
    <scope>NUCLEOTIDE SEQUENCE</scope>
</reference>
<protein>
    <submittedName>
        <fullName evidence="2">Uncharacterized protein</fullName>
    </submittedName>
</protein>
<feature type="region of interest" description="Disordered" evidence="1">
    <location>
        <begin position="65"/>
        <end position="94"/>
    </location>
</feature>
<organism evidence="2 3">
    <name type="scientific">Trichonephila clavata</name>
    <name type="common">Joro spider</name>
    <name type="synonym">Nephila clavata</name>
    <dbReference type="NCBI Taxonomy" id="2740835"/>
    <lineage>
        <taxon>Eukaryota</taxon>
        <taxon>Metazoa</taxon>
        <taxon>Ecdysozoa</taxon>
        <taxon>Arthropoda</taxon>
        <taxon>Chelicerata</taxon>
        <taxon>Arachnida</taxon>
        <taxon>Araneae</taxon>
        <taxon>Araneomorphae</taxon>
        <taxon>Entelegynae</taxon>
        <taxon>Araneoidea</taxon>
        <taxon>Nephilidae</taxon>
        <taxon>Trichonephila</taxon>
    </lineage>
</organism>
<evidence type="ECO:0000256" key="1">
    <source>
        <dbReference type="SAM" id="MobiDB-lite"/>
    </source>
</evidence>
<proteinExistence type="predicted"/>
<dbReference type="Proteomes" id="UP000887116">
    <property type="component" value="Unassembled WGS sequence"/>
</dbReference>
<dbReference type="AlphaFoldDB" id="A0A8X6I5N5"/>
<name>A0A8X6I5N5_TRICU</name>
<dbReference type="EMBL" id="BMAO01033245">
    <property type="protein sequence ID" value="GFQ88052.1"/>
    <property type="molecule type" value="Genomic_DNA"/>
</dbReference>